<keyword evidence="3" id="KW-1185">Reference proteome</keyword>
<dbReference type="RefSeq" id="WP_088619317.1">
    <property type="nucleotide sequence ID" value="NZ_CP022129.1"/>
</dbReference>
<dbReference type="OrthoDB" id="953281at2"/>
<dbReference type="EMBL" id="CP022129">
    <property type="protein sequence ID" value="ASF46445.1"/>
    <property type="molecule type" value="Genomic_DNA"/>
</dbReference>
<dbReference type="Proteomes" id="UP000197019">
    <property type="component" value="Chromosome"/>
</dbReference>
<dbReference type="EMBL" id="PGFZ01000001">
    <property type="protein sequence ID" value="POZ53757.1"/>
    <property type="molecule type" value="Genomic_DNA"/>
</dbReference>
<gene>
    <name evidence="2" type="ORF">AADEFJLK_00798</name>
    <name evidence="1" type="ORF">CEK71_10360</name>
</gene>
<evidence type="ECO:0000313" key="2">
    <source>
        <dbReference type="EMBL" id="POZ53757.1"/>
    </source>
</evidence>
<name>A0A1Z4BYT9_9GAMM</name>
<protein>
    <recommendedName>
        <fullName evidence="5">Polyketide cyclase</fullName>
    </recommendedName>
</protein>
<evidence type="ECO:0008006" key="5">
    <source>
        <dbReference type="Google" id="ProtNLM"/>
    </source>
</evidence>
<evidence type="ECO:0000313" key="3">
    <source>
        <dbReference type="Proteomes" id="UP000197019"/>
    </source>
</evidence>
<dbReference type="AlphaFoldDB" id="A0A1Z4BYT9"/>
<organism evidence="1 3">
    <name type="scientific">Methylovulum psychrotolerans</name>
    <dbReference type="NCBI Taxonomy" id="1704499"/>
    <lineage>
        <taxon>Bacteria</taxon>
        <taxon>Pseudomonadati</taxon>
        <taxon>Pseudomonadota</taxon>
        <taxon>Gammaproteobacteria</taxon>
        <taxon>Methylococcales</taxon>
        <taxon>Methylococcaceae</taxon>
        <taxon>Methylovulum</taxon>
    </lineage>
</organism>
<dbReference type="Proteomes" id="UP000237423">
    <property type="component" value="Unassembled WGS sequence"/>
</dbReference>
<accession>A0A1Z4BYT9</accession>
<dbReference type="InterPro" id="IPR023393">
    <property type="entry name" value="START-like_dom_sf"/>
</dbReference>
<reference evidence="2 4" key="2">
    <citation type="submission" date="2017-11" db="EMBL/GenBank/DDBJ databases">
        <title>Draft Genome Sequence of Methylobacter psychrotolerans Sph1T, an Obligate Methanotroph from Low-Temperature Environments.</title>
        <authorList>
            <person name="Oshkin I.Y."/>
            <person name="Miroshnikov K."/>
            <person name="Belova S.E."/>
            <person name="Korzhenkov A."/>
            <person name="Toshchakov S.V."/>
            <person name="Dedysh S.N."/>
        </authorList>
    </citation>
    <scope>NUCLEOTIDE SEQUENCE [LARGE SCALE GENOMIC DNA]</scope>
    <source>
        <strain evidence="2 4">Sph1</strain>
    </source>
</reference>
<dbReference type="SUPFAM" id="SSF55961">
    <property type="entry name" value="Bet v1-like"/>
    <property type="match status" value="1"/>
</dbReference>
<proteinExistence type="predicted"/>
<reference evidence="1 3" key="1">
    <citation type="submission" date="2017-06" db="EMBL/GenBank/DDBJ databases">
        <title>Genome Sequencing of the methanotroph Methylovulum psychrotolerants str. HV10-M2 isolated from a high-altitude environment.</title>
        <authorList>
            <person name="Mateos-Rivera A."/>
        </authorList>
    </citation>
    <scope>NUCLEOTIDE SEQUENCE [LARGE SCALE GENOMIC DNA]</scope>
    <source>
        <strain evidence="1 3">HV10_M2</strain>
    </source>
</reference>
<dbReference type="Gene3D" id="3.30.530.20">
    <property type="match status" value="1"/>
</dbReference>
<evidence type="ECO:0000313" key="4">
    <source>
        <dbReference type="Proteomes" id="UP000237423"/>
    </source>
</evidence>
<evidence type="ECO:0000313" key="1">
    <source>
        <dbReference type="EMBL" id="ASF46445.1"/>
    </source>
</evidence>
<dbReference type="KEGG" id="mpsy:CEK71_10360"/>
<sequence length="163" mass="18565">MFPFDTTKPVVGEASVLINQPSTDIFIFIGERFFENYPKWALEVTQFQPLNGLTVFVGAKAEQLRRDQGQEIKSVFEITEFHPFIKLTFKGLTAPYQNTYYLEPDASGATLLTFSFALLELELFMRPFEKLIRSAIEEGAENTVENIKKLLSDDIEAYHNLGA</sequence>